<gene>
    <name evidence="2" type="ORF">F3Y22_tig00117048pilonHSYRG00981</name>
</gene>
<sequence>MNPVFLCDKDIPTRYKITRLIQLSSEQYFVDENDTVPQKVNPCLGGRWGLLYWLFTRKVREGCIFGVPDLTKSSLTGICYAPRVHFKSEDVNACIVTCGGLCPRINTVIREIVCGLYHMGFYAKNTVTLTPKAVDDIHKRGDTILGTLKGAHNSSKTVDRIQDRVINQNPEFVTMVKRCFEPYFLLSSPTPADSGCRRSTAVDAAEVNRILESMASG</sequence>
<accession>A0A6A2WM48</accession>
<dbReference type="GO" id="GO:0003872">
    <property type="term" value="F:6-phosphofructokinase activity"/>
    <property type="evidence" value="ECO:0007669"/>
    <property type="project" value="InterPro"/>
</dbReference>
<comment type="caution">
    <text evidence="2">The sequence shown here is derived from an EMBL/GenBank/DDBJ whole genome shotgun (WGS) entry which is preliminary data.</text>
</comment>
<dbReference type="Proteomes" id="UP000436088">
    <property type="component" value="Unassembled WGS sequence"/>
</dbReference>
<dbReference type="InterPro" id="IPR035966">
    <property type="entry name" value="PKF_sf"/>
</dbReference>
<name>A0A6A2WM48_HIBSY</name>
<dbReference type="PANTHER" id="PTHR45770">
    <property type="entry name" value="ATP-DEPENDENT 6-PHOSPHOFRUCTOKINASE 1"/>
    <property type="match status" value="1"/>
</dbReference>
<protein>
    <submittedName>
        <fullName evidence="2">Uncharacterized protein</fullName>
    </submittedName>
</protein>
<dbReference type="Gene3D" id="3.40.50.450">
    <property type="match status" value="1"/>
</dbReference>
<dbReference type="AlphaFoldDB" id="A0A6A2WM48"/>
<evidence type="ECO:0000256" key="1">
    <source>
        <dbReference type="ARBA" id="ARBA00022533"/>
    </source>
</evidence>
<keyword evidence="3" id="KW-1185">Reference proteome</keyword>
<evidence type="ECO:0000313" key="3">
    <source>
        <dbReference type="Proteomes" id="UP000436088"/>
    </source>
</evidence>
<organism evidence="2 3">
    <name type="scientific">Hibiscus syriacus</name>
    <name type="common">Rose of Sharon</name>
    <dbReference type="NCBI Taxonomy" id="106335"/>
    <lineage>
        <taxon>Eukaryota</taxon>
        <taxon>Viridiplantae</taxon>
        <taxon>Streptophyta</taxon>
        <taxon>Embryophyta</taxon>
        <taxon>Tracheophyta</taxon>
        <taxon>Spermatophyta</taxon>
        <taxon>Magnoliopsida</taxon>
        <taxon>eudicotyledons</taxon>
        <taxon>Gunneridae</taxon>
        <taxon>Pentapetalae</taxon>
        <taxon>rosids</taxon>
        <taxon>malvids</taxon>
        <taxon>Malvales</taxon>
        <taxon>Malvaceae</taxon>
        <taxon>Malvoideae</taxon>
        <taxon>Hibiscus</taxon>
    </lineage>
</organism>
<proteinExistence type="predicted"/>
<dbReference type="InterPro" id="IPR050929">
    <property type="entry name" value="PFKA"/>
</dbReference>
<keyword evidence="1" id="KW-0021">Allosteric enzyme</keyword>
<evidence type="ECO:0000313" key="2">
    <source>
        <dbReference type="EMBL" id="KAE8654600.1"/>
    </source>
</evidence>
<reference evidence="2" key="1">
    <citation type="submission" date="2019-09" db="EMBL/GenBank/DDBJ databases">
        <title>Draft genome information of white flower Hibiscus syriacus.</title>
        <authorList>
            <person name="Kim Y.-M."/>
        </authorList>
    </citation>
    <scope>NUCLEOTIDE SEQUENCE [LARGE SCALE GENOMIC DNA]</scope>
    <source>
        <strain evidence="2">YM2019G1</strain>
    </source>
</reference>
<dbReference type="EMBL" id="VEPZ02001787">
    <property type="protein sequence ID" value="KAE8654600.1"/>
    <property type="molecule type" value="Genomic_DNA"/>
</dbReference>
<dbReference type="SUPFAM" id="SSF53784">
    <property type="entry name" value="Phosphofructokinase"/>
    <property type="match status" value="1"/>
</dbReference>